<dbReference type="PROSITE" id="PS52002">
    <property type="entry name" value="SM"/>
    <property type="match status" value="1"/>
</dbReference>
<dbReference type="PANTHER" id="PTHR34772:SF1">
    <property type="entry name" value="RNA-BINDING PROTEIN HFQ"/>
    <property type="match status" value="1"/>
</dbReference>
<proteinExistence type="inferred from homology"/>
<dbReference type="Gene3D" id="2.30.30.100">
    <property type="match status" value="1"/>
</dbReference>
<evidence type="ECO:0000313" key="5">
    <source>
        <dbReference type="EMBL" id="MBD7968148.1"/>
    </source>
</evidence>
<sequence>MTKSINIQDTFLNQMRKENIPATIFLVNGFQIRGTVKAFDNYTIVVDSDGRQQMIYKHAISTFTPQRNISLMQNGNNEE</sequence>
<reference evidence="5 6" key="1">
    <citation type="submission" date="2020-08" db="EMBL/GenBank/DDBJ databases">
        <title>A Genomic Blueprint of the Chicken Gut Microbiome.</title>
        <authorList>
            <person name="Gilroy R."/>
            <person name="Ravi A."/>
            <person name="Getino M."/>
            <person name="Pursley I."/>
            <person name="Horton D.L."/>
            <person name="Alikhan N.-F."/>
            <person name="Baker D."/>
            <person name="Gharbi K."/>
            <person name="Hall N."/>
            <person name="Watson M."/>
            <person name="Adriaenssens E.M."/>
            <person name="Foster-Nyarko E."/>
            <person name="Jarju S."/>
            <person name="Secka A."/>
            <person name="Antonio M."/>
            <person name="Oren A."/>
            <person name="Chaudhuri R."/>
            <person name="La Ragione R.M."/>
            <person name="Hildebrand F."/>
            <person name="Pallen M.J."/>
        </authorList>
    </citation>
    <scope>NUCLEOTIDE SEQUENCE [LARGE SCALE GENOMIC DNA]</scope>
    <source>
        <strain evidence="5 6">Sa2BVA9</strain>
    </source>
</reference>
<comment type="similarity">
    <text evidence="3">Belongs to the Hfq family.</text>
</comment>
<keyword evidence="1 3" id="KW-0694">RNA-binding</keyword>
<organism evidence="5 6">
    <name type="scientific">Paenibacillus gallinarum</name>
    <dbReference type="NCBI Taxonomy" id="2762232"/>
    <lineage>
        <taxon>Bacteria</taxon>
        <taxon>Bacillati</taxon>
        <taxon>Bacillota</taxon>
        <taxon>Bacilli</taxon>
        <taxon>Bacillales</taxon>
        <taxon>Paenibacillaceae</taxon>
        <taxon>Paenibacillus</taxon>
    </lineage>
</organism>
<dbReference type="PANTHER" id="PTHR34772">
    <property type="entry name" value="RNA-BINDING PROTEIN HFQ"/>
    <property type="match status" value="1"/>
</dbReference>
<dbReference type="SUPFAM" id="SSF50182">
    <property type="entry name" value="Sm-like ribonucleoproteins"/>
    <property type="match status" value="1"/>
</dbReference>
<dbReference type="HAMAP" id="MF_00436">
    <property type="entry name" value="Hfq"/>
    <property type="match status" value="1"/>
</dbReference>
<dbReference type="EMBL" id="JACSQL010000002">
    <property type="protein sequence ID" value="MBD7968148.1"/>
    <property type="molecule type" value="Genomic_DNA"/>
</dbReference>
<comment type="caution">
    <text evidence="5">The sequence shown here is derived from an EMBL/GenBank/DDBJ whole genome shotgun (WGS) entry which is preliminary data.</text>
</comment>
<gene>
    <name evidence="3 5" type="primary">hfq</name>
    <name evidence="5" type="ORF">H9647_08730</name>
</gene>
<evidence type="ECO:0000256" key="2">
    <source>
        <dbReference type="ARBA" id="ARBA00023016"/>
    </source>
</evidence>
<accession>A0ABR8SXD0</accession>
<keyword evidence="2 3" id="KW-0346">Stress response</keyword>
<evidence type="ECO:0000259" key="4">
    <source>
        <dbReference type="PROSITE" id="PS52002"/>
    </source>
</evidence>
<evidence type="ECO:0000256" key="1">
    <source>
        <dbReference type="ARBA" id="ARBA00022884"/>
    </source>
</evidence>
<comment type="subunit">
    <text evidence="3">Homohexamer.</text>
</comment>
<dbReference type="Pfam" id="PF17209">
    <property type="entry name" value="Hfq"/>
    <property type="match status" value="1"/>
</dbReference>
<keyword evidence="6" id="KW-1185">Reference proteome</keyword>
<dbReference type="InterPro" id="IPR005001">
    <property type="entry name" value="Hfq"/>
</dbReference>
<feature type="domain" description="Sm" evidence="4">
    <location>
        <begin position="9"/>
        <end position="69"/>
    </location>
</feature>
<dbReference type="InterPro" id="IPR010920">
    <property type="entry name" value="LSM_dom_sf"/>
</dbReference>
<dbReference type="InterPro" id="IPR047575">
    <property type="entry name" value="Sm"/>
</dbReference>
<name>A0ABR8SXD0_9BACL</name>
<evidence type="ECO:0000256" key="3">
    <source>
        <dbReference type="HAMAP-Rule" id="MF_00436"/>
    </source>
</evidence>
<evidence type="ECO:0000313" key="6">
    <source>
        <dbReference type="Proteomes" id="UP000608071"/>
    </source>
</evidence>
<dbReference type="NCBIfam" id="TIGR02383">
    <property type="entry name" value="Hfq"/>
    <property type="match status" value="1"/>
</dbReference>
<dbReference type="RefSeq" id="WP_160031946.1">
    <property type="nucleotide sequence ID" value="NZ_JACSQL010000002.1"/>
</dbReference>
<dbReference type="CDD" id="cd01716">
    <property type="entry name" value="Hfq"/>
    <property type="match status" value="1"/>
</dbReference>
<protein>
    <recommendedName>
        <fullName evidence="3">RNA-binding protein Hfq</fullName>
    </recommendedName>
</protein>
<dbReference type="Proteomes" id="UP000608071">
    <property type="component" value="Unassembled WGS sequence"/>
</dbReference>
<dbReference type="NCBIfam" id="NF001602">
    <property type="entry name" value="PRK00395.1"/>
    <property type="match status" value="1"/>
</dbReference>
<comment type="function">
    <text evidence="3">RNA chaperone that binds small regulatory RNA (sRNAs) and mRNAs to facilitate mRNA translational regulation in response to envelope stress, environmental stress and changes in metabolite concentrations. Also binds with high specificity to tRNAs.</text>
</comment>